<proteinExistence type="predicted"/>
<keyword evidence="1" id="KW-1133">Transmembrane helix</keyword>
<evidence type="ECO:0000313" key="2">
    <source>
        <dbReference type="EMBL" id="MDW0112714.1"/>
    </source>
</evidence>
<evidence type="ECO:0000256" key="1">
    <source>
        <dbReference type="SAM" id="Phobius"/>
    </source>
</evidence>
<name>A0ABU4G6V8_9BACL</name>
<reference evidence="2 3" key="1">
    <citation type="submission" date="2023-06" db="EMBL/GenBank/DDBJ databases">
        <title>Sporosarcina sp. nov., isolated from Korean traditional fermented seafood 'Jeotgal'.</title>
        <authorList>
            <person name="Yang A.I."/>
            <person name="Shin N.-R."/>
        </authorList>
    </citation>
    <scope>NUCLEOTIDE SEQUENCE [LARGE SCALE GENOMIC DNA]</scope>
    <source>
        <strain evidence="2 3">KCTC13119</strain>
    </source>
</reference>
<feature type="transmembrane region" description="Helical" evidence="1">
    <location>
        <begin position="156"/>
        <end position="179"/>
    </location>
</feature>
<comment type="caution">
    <text evidence="2">The sequence shown here is derived from an EMBL/GenBank/DDBJ whole genome shotgun (WGS) entry which is preliminary data.</text>
</comment>
<keyword evidence="1" id="KW-0812">Transmembrane</keyword>
<evidence type="ECO:0008006" key="4">
    <source>
        <dbReference type="Google" id="ProtNLM"/>
    </source>
</evidence>
<feature type="transmembrane region" description="Helical" evidence="1">
    <location>
        <begin position="125"/>
        <end position="150"/>
    </location>
</feature>
<organism evidence="2 3">
    <name type="scientific">Sporosarcina saromensis</name>
    <dbReference type="NCBI Taxonomy" id="359365"/>
    <lineage>
        <taxon>Bacteria</taxon>
        <taxon>Bacillati</taxon>
        <taxon>Bacillota</taxon>
        <taxon>Bacilli</taxon>
        <taxon>Bacillales</taxon>
        <taxon>Caryophanaceae</taxon>
        <taxon>Sporosarcina</taxon>
    </lineage>
</organism>
<feature type="transmembrane region" description="Helical" evidence="1">
    <location>
        <begin position="186"/>
        <end position="205"/>
    </location>
</feature>
<feature type="transmembrane region" description="Helical" evidence="1">
    <location>
        <begin position="57"/>
        <end position="77"/>
    </location>
</feature>
<protein>
    <recommendedName>
        <fullName evidence="4">ABC-2 family transporter protein</fullName>
    </recommendedName>
</protein>
<sequence length="250" mass="28623">MRKEKLQIPSLEEQVVQMEIDKIVATGITPKVTFLTYLKSMIQQVGMRHIFSDRLELGFLITVVAALLAMLIISPFQGQIQDIYSYIFLLSPILFMVLSVSTYLRKTQNNTYEVEMACKYNVYQIIACRMLLFSLLSVVLNTIAIAAVAMQFEGIHFLRAFLLSLTSLFVFSTLLLFALMRRRTSVIVIMTVIGWTFGNLLLQTVNVQVYNDFLLKLNTVVNAIVLLGMVFIYIRCVKKLIQFKQMEGVF</sequence>
<gene>
    <name evidence="2" type="ORF">QT711_05920</name>
</gene>
<evidence type="ECO:0000313" key="3">
    <source>
        <dbReference type="Proteomes" id="UP001282284"/>
    </source>
</evidence>
<feature type="transmembrane region" description="Helical" evidence="1">
    <location>
        <begin position="83"/>
        <end position="104"/>
    </location>
</feature>
<accession>A0ABU4G6V8</accession>
<dbReference type="RefSeq" id="WP_317942589.1">
    <property type="nucleotide sequence ID" value="NZ_JAUBDI010000003.1"/>
</dbReference>
<keyword evidence="3" id="KW-1185">Reference proteome</keyword>
<keyword evidence="1" id="KW-0472">Membrane</keyword>
<dbReference type="EMBL" id="JAUBDI010000003">
    <property type="protein sequence ID" value="MDW0112714.1"/>
    <property type="molecule type" value="Genomic_DNA"/>
</dbReference>
<feature type="transmembrane region" description="Helical" evidence="1">
    <location>
        <begin position="217"/>
        <end position="236"/>
    </location>
</feature>
<dbReference type="Proteomes" id="UP001282284">
    <property type="component" value="Unassembled WGS sequence"/>
</dbReference>